<dbReference type="AlphaFoldDB" id="A0AAV2DLT8"/>
<dbReference type="EMBL" id="OZ034816">
    <property type="protein sequence ID" value="CAL1374621.1"/>
    <property type="molecule type" value="Genomic_DNA"/>
</dbReference>
<evidence type="ECO:0000313" key="3">
    <source>
        <dbReference type="Proteomes" id="UP001497516"/>
    </source>
</evidence>
<evidence type="ECO:0000256" key="1">
    <source>
        <dbReference type="SAM" id="MobiDB-lite"/>
    </source>
</evidence>
<reference evidence="2 3" key="1">
    <citation type="submission" date="2024-04" db="EMBL/GenBank/DDBJ databases">
        <authorList>
            <person name="Fracassetti M."/>
        </authorList>
    </citation>
    <scope>NUCLEOTIDE SEQUENCE [LARGE SCALE GENOMIC DNA]</scope>
</reference>
<feature type="region of interest" description="Disordered" evidence="1">
    <location>
        <begin position="1"/>
        <end position="85"/>
    </location>
</feature>
<keyword evidence="3" id="KW-1185">Reference proteome</keyword>
<feature type="compositionally biased region" description="Polar residues" evidence="1">
    <location>
        <begin position="73"/>
        <end position="85"/>
    </location>
</feature>
<feature type="compositionally biased region" description="Basic and acidic residues" evidence="1">
    <location>
        <begin position="10"/>
        <end position="23"/>
    </location>
</feature>
<feature type="compositionally biased region" description="Polar residues" evidence="1">
    <location>
        <begin position="39"/>
        <end position="51"/>
    </location>
</feature>
<proteinExistence type="predicted"/>
<dbReference type="Proteomes" id="UP001497516">
    <property type="component" value="Chromosome 3"/>
</dbReference>
<name>A0AAV2DLT8_9ROSI</name>
<evidence type="ECO:0000313" key="2">
    <source>
        <dbReference type="EMBL" id="CAL1374621.1"/>
    </source>
</evidence>
<organism evidence="2 3">
    <name type="scientific">Linum trigynum</name>
    <dbReference type="NCBI Taxonomy" id="586398"/>
    <lineage>
        <taxon>Eukaryota</taxon>
        <taxon>Viridiplantae</taxon>
        <taxon>Streptophyta</taxon>
        <taxon>Embryophyta</taxon>
        <taxon>Tracheophyta</taxon>
        <taxon>Spermatophyta</taxon>
        <taxon>Magnoliopsida</taxon>
        <taxon>eudicotyledons</taxon>
        <taxon>Gunneridae</taxon>
        <taxon>Pentapetalae</taxon>
        <taxon>rosids</taxon>
        <taxon>fabids</taxon>
        <taxon>Malpighiales</taxon>
        <taxon>Linaceae</taxon>
        <taxon>Linum</taxon>
    </lineage>
</organism>
<protein>
    <submittedName>
        <fullName evidence="2">Uncharacterized protein</fullName>
    </submittedName>
</protein>
<gene>
    <name evidence="2" type="ORF">LTRI10_LOCUS16470</name>
</gene>
<accession>A0AAV2DLT8</accession>
<sequence>MEDEQEEGSEEKIISTDSERESVSEPLASVFQLKDTRRLTPTSSIDFQTAPSEKKSVGYSGGVEEGGERKKTLCSSKRPTPSKASLRQGMITEHKVIVGRRHFTPTREYLDEEGKNLDLDAKITLLNEKKIAADNGVLGLERVRGSVWLNSAISAGGVEFLKAVIVQNFYEKNLIELQKIGQFVLFGSSREEIKCLNVLMLSFVIVWEGEANATSYTTRISSL</sequence>